<dbReference type="EMBL" id="AP022593">
    <property type="protein sequence ID" value="BBY50581.1"/>
    <property type="molecule type" value="Genomic_DNA"/>
</dbReference>
<keyword evidence="1" id="KW-0678">Repressor</keyword>
<evidence type="ECO:0000313" key="9">
    <source>
        <dbReference type="Proteomes" id="UP000467428"/>
    </source>
</evidence>
<dbReference type="PROSITE" id="PS50977">
    <property type="entry name" value="HTH_TETR_2"/>
    <property type="match status" value="1"/>
</dbReference>
<evidence type="ECO:0000256" key="6">
    <source>
        <dbReference type="SAM" id="MobiDB-lite"/>
    </source>
</evidence>
<sequence>MTAMDDTPLTRRTQAERRAETRRRVLDAATSLVAQHGSSAVSLAAVGEAAGYSRGIVNHHFGSKARLLEELIRHTQQFDVPADSATGLGCLTQFVAAYLGGMHDRSPRSEAFLKMWTESANLEPSLASLFAERDAAFRDYLAQQIRAGVGDGSIDPDVEPDLAALAIIGLLRGTAMMAFSTARDVSATDLSAEVARRVERSLAARQGEQVIPRKK</sequence>
<evidence type="ECO:0000313" key="8">
    <source>
        <dbReference type="EMBL" id="BBY50581.1"/>
    </source>
</evidence>
<keyword evidence="3 5" id="KW-0238">DNA-binding</keyword>
<dbReference type="SUPFAM" id="SSF46689">
    <property type="entry name" value="Homeodomain-like"/>
    <property type="match status" value="1"/>
</dbReference>
<geneLocation type="plasmid" evidence="9">
    <name>pjcm18538 dna</name>
</geneLocation>
<evidence type="ECO:0000256" key="2">
    <source>
        <dbReference type="ARBA" id="ARBA00023015"/>
    </source>
</evidence>
<keyword evidence="9" id="KW-1185">Reference proteome</keyword>
<feature type="region of interest" description="Disordered" evidence="6">
    <location>
        <begin position="1"/>
        <end position="21"/>
    </location>
</feature>
<name>A0A7I7S2G5_9MYCO</name>
<feature type="domain" description="HTH tetR-type" evidence="7">
    <location>
        <begin position="19"/>
        <end position="79"/>
    </location>
</feature>
<dbReference type="InterPro" id="IPR039538">
    <property type="entry name" value="BetI_C"/>
</dbReference>
<feature type="DNA-binding region" description="H-T-H motif" evidence="5">
    <location>
        <begin position="42"/>
        <end position="61"/>
    </location>
</feature>
<organism evidence="8 9">
    <name type="scientific">Mycolicibacterium arabiense</name>
    <dbReference type="NCBI Taxonomy" id="1286181"/>
    <lineage>
        <taxon>Bacteria</taxon>
        <taxon>Bacillati</taxon>
        <taxon>Actinomycetota</taxon>
        <taxon>Actinomycetes</taxon>
        <taxon>Mycobacteriales</taxon>
        <taxon>Mycobacteriaceae</taxon>
        <taxon>Mycolicibacterium</taxon>
    </lineage>
</organism>
<reference evidence="8 9" key="1">
    <citation type="journal article" date="2019" name="Emerg. Microbes Infect.">
        <title>Comprehensive subspecies identification of 175 nontuberculous mycobacteria species based on 7547 genomic profiles.</title>
        <authorList>
            <person name="Matsumoto Y."/>
            <person name="Kinjo T."/>
            <person name="Motooka D."/>
            <person name="Nabeya D."/>
            <person name="Jung N."/>
            <person name="Uechi K."/>
            <person name="Horii T."/>
            <person name="Iida T."/>
            <person name="Fujita J."/>
            <person name="Nakamura S."/>
        </authorList>
    </citation>
    <scope>NUCLEOTIDE SEQUENCE [LARGE SCALE GENOMIC DNA]</scope>
    <source>
        <strain evidence="8 9">JCM 18538</strain>
    </source>
</reference>
<protein>
    <submittedName>
        <fullName evidence="8">TetR family transcriptional regulator</fullName>
    </submittedName>
</protein>
<dbReference type="GO" id="GO:0003700">
    <property type="term" value="F:DNA-binding transcription factor activity"/>
    <property type="evidence" value="ECO:0007669"/>
    <property type="project" value="TreeGrafter"/>
</dbReference>
<dbReference type="KEGG" id="marz:MARA_40490"/>
<dbReference type="InterPro" id="IPR050109">
    <property type="entry name" value="HTH-type_TetR-like_transc_reg"/>
</dbReference>
<dbReference type="PRINTS" id="PR00455">
    <property type="entry name" value="HTHTETR"/>
</dbReference>
<keyword evidence="2" id="KW-0805">Transcription regulation</keyword>
<keyword evidence="4" id="KW-0804">Transcription</keyword>
<dbReference type="InterPro" id="IPR036271">
    <property type="entry name" value="Tet_transcr_reg_TetR-rel_C_sf"/>
</dbReference>
<evidence type="ECO:0000256" key="5">
    <source>
        <dbReference type="PROSITE-ProRule" id="PRU00335"/>
    </source>
</evidence>
<dbReference type="PANTHER" id="PTHR30055">
    <property type="entry name" value="HTH-TYPE TRANSCRIPTIONAL REGULATOR RUTR"/>
    <property type="match status" value="1"/>
</dbReference>
<accession>A0A7I7S2G5</accession>
<dbReference type="Gene3D" id="1.10.357.10">
    <property type="entry name" value="Tetracycline Repressor, domain 2"/>
    <property type="match status" value="1"/>
</dbReference>
<dbReference type="PANTHER" id="PTHR30055:SF234">
    <property type="entry name" value="HTH-TYPE TRANSCRIPTIONAL REGULATOR BETI"/>
    <property type="match status" value="1"/>
</dbReference>
<evidence type="ECO:0000256" key="1">
    <source>
        <dbReference type="ARBA" id="ARBA00022491"/>
    </source>
</evidence>
<evidence type="ECO:0000256" key="3">
    <source>
        <dbReference type="ARBA" id="ARBA00023125"/>
    </source>
</evidence>
<dbReference type="InterPro" id="IPR009057">
    <property type="entry name" value="Homeodomain-like_sf"/>
</dbReference>
<dbReference type="InterPro" id="IPR001647">
    <property type="entry name" value="HTH_TetR"/>
</dbReference>
<dbReference type="SUPFAM" id="SSF48498">
    <property type="entry name" value="Tetracyclin repressor-like, C-terminal domain"/>
    <property type="match status" value="1"/>
</dbReference>
<evidence type="ECO:0000259" key="7">
    <source>
        <dbReference type="PROSITE" id="PS50977"/>
    </source>
</evidence>
<dbReference type="AlphaFoldDB" id="A0A7I7S2G5"/>
<proteinExistence type="predicted"/>
<dbReference type="Proteomes" id="UP000467428">
    <property type="component" value="Chromosome"/>
</dbReference>
<dbReference type="GO" id="GO:0000976">
    <property type="term" value="F:transcription cis-regulatory region binding"/>
    <property type="evidence" value="ECO:0007669"/>
    <property type="project" value="TreeGrafter"/>
</dbReference>
<gene>
    <name evidence="8" type="ORF">MARA_40490</name>
</gene>
<dbReference type="Pfam" id="PF00440">
    <property type="entry name" value="TetR_N"/>
    <property type="match status" value="1"/>
</dbReference>
<dbReference type="Gene3D" id="1.10.10.60">
    <property type="entry name" value="Homeodomain-like"/>
    <property type="match status" value="1"/>
</dbReference>
<dbReference type="Pfam" id="PF13977">
    <property type="entry name" value="TetR_C_6"/>
    <property type="match status" value="1"/>
</dbReference>
<evidence type="ECO:0000256" key="4">
    <source>
        <dbReference type="ARBA" id="ARBA00023163"/>
    </source>
</evidence>